<dbReference type="GO" id="GO:0051016">
    <property type="term" value="P:barbed-end actin filament capping"/>
    <property type="evidence" value="ECO:0007669"/>
    <property type="project" value="TreeGrafter"/>
</dbReference>
<evidence type="ECO:0000256" key="6">
    <source>
        <dbReference type="ARBA" id="ARBA00023212"/>
    </source>
</evidence>
<dbReference type="GO" id="GO:0051015">
    <property type="term" value="F:actin filament binding"/>
    <property type="evidence" value="ECO:0007669"/>
    <property type="project" value="TreeGrafter"/>
</dbReference>
<keyword evidence="6" id="KW-0206">Cytoskeleton</keyword>
<comment type="subunit">
    <text evidence="7">Interacts with G-actin; ADP-actin form.</text>
</comment>
<evidence type="ECO:0000256" key="7">
    <source>
        <dbReference type="ARBA" id="ARBA00038532"/>
    </source>
</evidence>
<dbReference type="PANTHER" id="PTHR13759">
    <property type="entry name" value="TWINFILIN"/>
    <property type="match status" value="1"/>
</dbReference>
<dbReference type="InterPro" id="IPR029006">
    <property type="entry name" value="ADF-H/Gelsolin-like_dom_sf"/>
</dbReference>
<dbReference type="SMART" id="SM00102">
    <property type="entry name" value="ADF"/>
    <property type="match status" value="1"/>
</dbReference>
<evidence type="ECO:0000313" key="10">
    <source>
        <dbReference type="Proteomes" id="UP000765509"/>
    </source>
</evidence>
<evidence type="ECO:0000313" key="9">
    <source>
        <dbReference type="EMBL" id="MBW0478599.1"/>
    </source>
</evidence>
<dbReference type="Pfam" id="PF00241">
    <property type="entry name" value="Cofilin_ADF"/>
    <property type="match status" value="1"/>
</dbReference>
<reference evidence="9" key="1">
    <citation type="submission" date="2021-03" db="EMBL/GenBank/DDBJ databases">
        <title>Draft genome sequence of rust myrtle Austropuccinia psidii MF-1, a brazilian biotype.</title>
        <authorList>
            <person name="Quecine M.C."/>
            <person name="Pachon D.M.R."/>
            <person name="Bonatelli M.L."/>
            <person name="Correr F.H."/>
            <person name="Franceschini L.M."/>
            <person name="Leite T.F."/>
            <person name="Margarido G.R.A."/>
            <person name="Almeida C.A."/>
            <person name="Ferrarezi J.A."/>
            <person name="Labate C.A."/>
        </authorList>
    </citation>
    <scope>NUCLEOTIDE SEQUENCE</scope>
    <source>
        <strain evidence="9">MF-1</strain>
    </source>
</reference>
<protein>
    <recommendedName>
        <fullName evidence="8">ADF-H domain-containing protein</fullName>
    </recommendedName>
</protein>
<keyword evidence="10" id="KW-1185">Reference proteome</keyword>
<dbReference type="GO" id="GO:0005884">
    <property type="term" value="C:actin filament"/>
    <property type="evidence" value="ECO:0007669"/>
    <property type="project" value="TreeGrafter"/>
</dbReference>
<comment type="similarity">
    <text evidence="2">Belongs to the actin-binding proteins ADF family. Twinfilin subfamily.</text>
</comment>
<sequence length="186" mass="21039">MTFQEKELEDIKAAEELDFVSRGTQTCISTLWGSSGENNAILRLEWAQDAQDAFLAWCQKSSGCSVQILILLQKPLGYHQAVLHEDKPSYTFYTYHHNQEFTYDSDPTVNFVFFIYSCPLKSPVKSRMLYSSSSSSVSSKASYLGVQIHKKIETSDLEEINNEYIASELELLKPSTNEAALEKMAP</sequence>
<organism evidence="9 10">
    <name type="scientific">Austropuccinia psidii MF-1</name>
    <dbReference type="NCBI Taxonomy" id="1389203"/>
    <lineage>
        <taxon>Eukaryota</taxon>
        <taxon>Fungi</taxon>
        <taxon>Dikarya</taxon>
        <taxon>Basidiomycota</taxon>
        <taxon>Pucciniomycotina</taxon>
        <taxon>Pucciniomycetes</taxon>
        <taxon>Pucciniales</taxon>
        <taxon>Sphaerophragmiaceae</taxon>
        <taxon>Austropuccinia</taxon>
    </lineage>
</organism>
<dbReference type="Proteomes" id="UP000765509">
    <property type="component" value="Unassembled WGS sequence"/>
</dbReference>
<comment type="caution">
    <text evidence="9">The sequence shown here is derived from an EMBL/GenBank/DDBJ whole genome shotgun (WGS) entry which is preliminary data.</text>
</comment>
<evidence type="ECO:0000259" key="8">
    <source>
        <dbReference type="PROSITE" id="PS51263"/>
    </source>
</evidence>
<gene>
    <name evidence="9" type="ORF">O181_018314</name>
</gene>
<comment type="subcellular location">
    <subcellularLocation>
        <location evidence="1">Cytoplasm</location>
        <location evidence="1">Cytoskeleton</location>
    </subcellularLocation>
</comment>
<dbReference type="GO" id="GO:0003785">
    <property type="term" value="F:actin monomer binding"/>
    <property type="evidence" value="ECO:0007669"/>
    <property type="project" value="TreeGrafter"/>
</dbReference>
<evidence type="ECO:0000256" key="5">
    <source>
        <dbReference type="ARBA" id="ARBA00023203"/>
    </source>
</evidence>
<keyword evidence="4" id="KW-0677">Repeat</keyword>
<name>A0A9Q3GTN4_9BASI</name>
<dbReference type="EMBL" id="AVOT02005248">
    <property type="protein sequence ID" value="MBW0478599.1"/>
    <property type="molecule type" value="Genomic_DNA"/>
</dbReference>
<evidence type="ECO:0000256" key="2">
    <source>
        <dbReference type="ARBA" id="ARBA00009557"/>
    </source>
</evidence>
<dbReference type="PANTHER" id="PTHR13759:SF1">
    <property type="entry name" value="TWINFILIN"/>
    <property type="match status" value="1"/>
</dbReference>
<dbReference type="Gene3D" id="3.40.20.10">
    <property type="entry name" value="Severin"/>
    <property type="match status" value="1"/>
</dbReference>
<keyword evidence="3" id="KW-0963">Cytoplasm</keyword>
<dbReference type="InterPro" id="IPR028458">
    <property type="entry name" value="Twinfilin"/>
</dbReference>
<feature type="domain" description="ADF-H" evidence="8">
    <location>
        <begin position="16"/>
        <end position="170"/>
    </location>
</feature>
<evidence type="ECO:0000256" key="3">
    <source>
        <dbReference type="ARBA" id="ARBA00022490"/>
    </source>
</evidence>
<dbReference type="PROSITE" id="PS51263">
    <property type="entry name" value="ADF_H"/>
    <property type="match status" value="1"/>
</dbReference>
<accession>A0A9Q3GTN4</accession>
<evidence type="ECO:0000256" key="4">
    <source>
        <dbReference type="ARBA" id="ARBA00022737"/>
    </source>
</evidence>
<dbReference type="GO" id="GO:0030042">
    <property type="term" value="P:actin filament depolymerization"/>
    <property type="evidence" value="ECO:0007669"/>
    <property type="project" value="TreeGrafter"/>
</dbReference>
<dbReference type="OrthoDB" id="10006997at2759"/>
<dbReference type="GO" id="GO:0005737">
    <property type="term" value="C:cytoplasm"/>
    <property type="evidence" value="ECO:0007669"/>
    <property type="project" value="TreeGrafter"/>
</dbReference>
<evidence type="ECO:0000256" key="1">
    <source>
        <dbReference type="ARBA" id="ARBA00004245"/>
    </source>
</evidence>
<dbReference type="AlphaFoldDB" id="A0A9Q3GTN4"/>
<dbReference type="InterPro" id="IPR002108">
    <property type="entry name" value="ADF-H"/>
</dbReference>
<dbReference type="SUPFAM" id="SSF55753">
    <property type="entry name" value="Actin depolymerizing proteins"/>
    <property type="match status" value="1"/>
</dbReference>
<proteinExistence type="inferred from homology"/>
<keyword evidence="5" id="KW-0009">Actin-binding</keyword>